<evidence type="ECO:0000256" key="2">
    <source>
        <dbReference type="ARBA" id="ARBA00023125"/>
    </source>
</evidence>
<dbReference type="FunFam" id="1.10.10.10:FF:000079">
    <property type="entry name" value="GntR family transcriptional regulator"/>
    <property type="match status" value="1"/>
</dbReference>
<evidence type="ECO:0000256" key="1">
    <source>
        <dbReference type="ARBA" id="ARBA00023015"/>
    </source>
</evidence>
<dbReference type="InterPro" id="IPR010248">
    <property type="entry name" value="His_ut_repres"/>
</dbReference>
<dbReference type="InterPro" id="IPR011663">
    <property type="entry name" value="UTRA"/>
</dbReference>
<dbReference type="PRINTS" id="PR00035">
    <property type="entry name" value="HTHGNTR"/>
</dbReference>
<dbReference type="Gene3D" id="3.40.1410.10">
    <property type="entry name" value="Chorismate lyase-like"/>
    <property type="match status" value="1"/>
</dbReference>
<dbReference type="SMART" id="SM00866">
    <property type="entry name" value="UTRA"/>
    <property type="match status" value="1"/>
</dbReference>
<reference evidence="6 7" key="1">
    <citation type="submission" date="2019-04" db="EMBL/GenBank/DDBJ databases">
        <title>Complete genome sequence of Agrobacterium tumefaciens CFBP7129.</title>
        <authorList>
            <person name="Haryono M."/>
            <person name="Lin Y.-C."/>
            <person name="Lai E.-M."/>
            <person name="Kuo C.-H."/>
        </authorList>
    </citation>
    <scope>NUCLEOTIDE SEQUENCE [LARGE SCALE GENOMIC DNA]</scope>
    <source>
        <strain evidence="6 7">CFBP7129</strain>
    </source>
</reference>
<keyword evidence="2" id="KW-0238">DNA-binding</keyword>
<dbReference type="SUPFAM" id="SSF46785">
    <property type="entry name" value="Winged helix' DNA-binding domain"/>
    <property type="match status" value="1"/>
</dbReference>
<dbReference type="Gene3D" id="1.10.10.10">
    <property type="entry name" value="Winged helix-like DNA-binding domain superfamily/Winged helix DNA-binding domain"/>
    <property type="match status" value="1"/>
</dbReference>
<name>A0A4D7Z254_AGRTU</name>
<dbReference type="CDD" id="cd07377">
    <property type="entry name" value="WHTH_GntR"/>
    <property type="match status" value="1"/>
</dbReference>
<dbReference type="InterPro" id="IPR036390">
    <property type="entry name" value="WH_DNA-bd_sf"/>
</dbReference>
<evidence type="ECO:0000256" key="4">
    <source>
        <dbReference type="NCBIfam" id="TIGR02018"/>
    </source>
</evidence>
<evidence type="ECO:0000313" key="7">
    <source>
        <dbReference type="Proteomes" id="UP000298649"/>
    </source>
</evidence>
<dbReference type="GO" id="GO:0003700">
    <property type="term" value="F:DNA-binding transcription factor activity"/>
    <property type="evidence" value="ECO:0007669"/>
    <property type="project" value="UniProtKB-UniRule"/>
</dbReference>
<dbReference type="InterPro" id="IPR050679">
    <property type="entry name" value="Bact_HTH_transcr_reg"/>
</dbReference>
<dbReference type="PANTHER" id="PTHR44846:SF16">
    <property type="entry name" value="TRANSCRIPTIONAL REGULATOR PHNF-RELATED"/>
    <property type="match status" value="1"/>
</dbReference>
<keyword evidence="1" id="KW-0805">Transcription regulation</keyword>
<dbReference type="GO" id="GO:0006547">
    <property type="term" value="P:L-histidine metabolic process"/>
    <property type="evidence" value="ECO:0007669"/>
    <property type="project" value="UniProtKB-UniRule"/>
</dbReference>
<evidence type="ECO:0000313" key="6">
    <source>
        <dbReference type="EMBL" id="QCL96320.1"/>
    </source>
</evidence>
<dbReference type="PANTHER" id="PTHR44846">
    <property type="entry name" value="MANNOSYL-D-GLYCERATE TRANSPORT/METABOLISM SYSTEM REPRESSOR MNGR-RELATED"/>
    <property type="match status" value="1"/>
</dbReference>
<dbReference type="Proteomes" id="UP000298649">
    <property type="component" value="Chromosome linear"/>
</dbReference>
<dbReference type="PROSITE" id="PS50949">
    <property type="entry name" value="HTH_GNTR"/>
    <property type="match status" value="1"/>
</dbReference>
<dbReference type="AlphaFoldDB" id="A0A4D7Z254"/>
<sequence length="328" mass="36486">MASASVWQLLPLRWAGIRISLRLSAGDLRPLEIESSLAIIFPSSCICNFTHLRKTSKIGCDNFVLARILAAFCAVARFLGVSMLPVTENEFPVSGDRSSLPLYERVKEQIKEKIASGDWLTNHRIPSENEIVDMLGISRMTANRALRELATEGVIVRVQGRGSFVAPKKRSAGMMGVRNIADEIKERGSTHRPSLILAQTEVCGPDLATALEIAVGAKVFHSIIVHHEDDVPIQLEDRFVNAEIAPDYLMQDFNTLTPNAYLTAAAPISRTEQFIEAASPQPWECKLMAISRNEPCLLVRRRTWSSSRAVTSVRLLYPGSRYRLESQE</sequence>
<keyword evidence="3" id="KW-0804">Transcription</keyword>
<protein>
    <recommendedName>
        <fullName evidence="4">Histidine utilization repressor</fullName>
    </recommendedName>
</protein>
<dbReference type="NCBIfam" id="TIGR02018">
    <property type="entry name" value="his_ut_repres"/>
    <property type="match status" value="1"/>
</dbReference>
<dbReference type="InterPro" id="IPR000524">
    <property type="entry name" value="Tscrpt_reg_HTH_GntR"/>
</dbReference>
<organism evidence="6 7">
    <name type="scientific">Agrobacterium tumefaciens</name>
    <dbReference type="NCBI Taxonomy" id="358"/>
    <lineage>
        <taxon>Bacteria</taxon>
        <taxon>Pseudomonadati</taxon>
        <taxon>Pseudomonadota</taxon>
        <taxon>Alphaproteobacteria</taxon>
        <taxon>Hyphomicrobiales</taxon>
        <taxon>Rhizobiaceae</taxon>
        <taxon>Rhizobium/Agrobacterium group</taxon>
        <taxon>Agrobacterium</taxon>
        <taxon>Agrobacterium tumefaciens complex</taxon>
    </lineage>
</organism>
<dbReference type="SMART" id="SM00345">
    <property type="entry name" value="HTH_GNTR"/>
    <property type="match status" value="1"/>
</dbReference>
<evidence type="ECO:0000259" key="5">
    <source>
        <dbReference type="PROSITE" id="PS50949"/>
    </source>
</evidence>
<dbReference type="SUPFAM" id="SSF64288">
    <property type="entry name" value="Chorismate lyase-like"/>
    <property type="match status" value="1"/>
</dbReference>
<feature type="domain" description="HTH gntR-type" evidence="5">
    <location>
        <begin position="100"/>
        <end position="168"/>
    </location>
</feature>
<dbReference type="EMBL" id="CP039923">
    <property type="protein sequence ID" value="QCL96320.1"/>
    <property type="molecule type" value="Genomic_DNA"/>
</dbReference>
<dbReference type="Pfam" id="PF00392">
    <property type="entry name" value="GntR"/>
    <property type="match status" value="1"/>
</dbReference>
<dbReference type="GO" id="GO:0045892">
    <property type="term" value="P:negative regulation of DNA-templated transcription"/>
    <property type="evidence" value="ECO:0007669"/>
    <property type="project" value="UniProtKB-UniRule"/>
</dbReference>
<dbReference type="InterPro" id="IPR036388">
    <property type="entry name" value="WH-like_DNA-bd_sf"/>
</dbReference>
<evidence type="ECO:0000256" key="3">
    <source>
        <dbReference type="ARBA" id="ARBA00023163"/>
    </source>
</evidence>
<dbReference type="GO" id="GO:0003677">
    <property type="term" value="F:DNA binding"/>
    <property type="evidence" value="ECO:0007669"/>
    <property type="project" value="UniProtKB-UniRule"/>
</dbReference>
<accession>A0A4D7Z254</accession>
<proteinExistence type="predicted"/>
<gene>
    <name evidence="6" type="primary">hutC</name>
    <name evidence="6" type="ORF">CFBP7129_18935</name>
</gene>
<dbReference type="InterPro" id="IPR028978">
    <property type="entry name" value="Chorismate_lyase_/UTRA_dom_sf"/>
</dbReference>
<dbReference type="Pfam" id="PF07702">
    <property type="entry name" value="UTRA"/>
    <property type="match status" value="1"/>
</dbReference>